<gene>
    <name evidence="1" type="ORF">JX265_002169</name>
</gene>
<dbReference type="OrthoDB" id="3983163at2759"/>
<dbReference type="InterPro" id="IPR024645">
    <property type="entry name" value="Mitochondr_Som1"/>
</dbReference>
<evidence type="ECO:0000313" key="2">
    <source>
        <dbReference type="Proteomes" id="UP000829685"/>
    </source>
</evidence>
<dbReference type="Proteomes" id="UP000829685">
    <property type="component" value="Unassembled WGS sequence"/>
</dbReference>
<sequence>MTPPCKIFKADALEAQVQTSLIGTKRKTEGGRDIDLSQCPLFGMLQYDCQIDRPELPNSPVKCWPVQRWFRRCQDRKGEFMVETTSWEGRLEKNIEDVPPAAAQKGTGFGGRGWTSYSWRERETDKHGQYREI</sequence>
<dbReference type="AlphaFoldDB" id="A0A9P9WU51"/>
<name>A0A9P9WU51_9PEZI</name>
<dbReference type="GO" id="GO:0042720">
    <property type="term" value="C:mitochondrial inner membrane peptidase complex"/>
    <property type="evidence" value="ECO:0007669"/>
    <property type="project" value="InterPro"/>
</dbReference>
<comment type="caution">
    <text evidence="1">The sequence shown here is derived from an EMBL/GenBank/DDBJ whole genome shotgun (WGS) entry which is preliminary data.</text>
</comment>
<reference evidence="1" key="1">
    <citation type="submission" date="2021-03" db="EMBL/GenBank/DDBJ databases">
        <title>Revisited historic fungal species revealed as producer of novel bioactive compounds through whole genome sequencing and comparative genomics.</title>
        <authorList>
            <person name="Vignolle G.A."/>
            <person name="Hochenegger N."/>
            <person name="Mach R.L."/>
            <person name="Mach-Aigner A.R."/>
            <person name="Javad Rahimi M."/>
            <person name="Salim K.A."/>
            <person name="Chan C.M."/>
            <person name="Lim L.B.L."/>
            <person name="Cai F."/>
            <person name="Druzhinina I.S."/>
            <person name="U'Ren J.M."/>
            <person name="Derntl C."/>
        </authorList>
    </citation>
    <scope>NUCLEOTIDE SEQUENCE</scope>
    <source>
        <strain evidence="1">TUCIM 5799</strain>
    </source>
</reference>
<accession>A0A9P9WU51</accession>
<dbReference type="Pfam" id="PF11093">
    <property type="entry name" value="Mitochondr_Som1"/>
    <property type="match status" value="1"/>
</dbReference>
<dbReference type="EMBL" id="JAFIMR010000004">
    <property type="protein sequence ID" value="KAI1879215.1"/>
    <property type="molecule type" value="Genomic_DNA"/>
</dbReference>
<keyword evidence="2" id="KW-1185">Reference proteome</keyword>
<organism evidence="1 2">
    <name type="scientific">Neoarthrinium moseri</name>
    <dbReference type="NCBI Taxonomy" id="1658444"/>
    <lineage>
        <taxon>Eukaryota</taxon>
        <taxon>Fungi</taxon>
        <taxon>Dikarya</taxon>
        <taxon>Ascomycota</taxon>
        <taxon>Pezizomycotina</taxon>
        <taxon>Sordariomycetes</taxon>
        <taxon>Xylariomycetidae</taxon>
        <taxon>Amphisphaeriales</taxon>
        <taxon>Apiosporaceae</taxon>
        <taxon>Neoarthrinium</taxon>
    </lineage>
</organism>
<protein>
    <submittedName>
        <fullName evidence="1">Uncharacterized protein</fullName>
    </submittedName>
</protein>
<proteinExistence type="predicted"/>
<evidence type="ECO:0000313" key="1">
    <source>
        <dbReference type="EMBL" id="KAI1879215.1"/>
    </source>
</evidence>